<comment type="caution">
    <text evidence="1">The sequence shown here is derived from an EMBL/GenBank/DDBJ whole genome shotgun (WGS) entry which is preliminary data.</text>
</comment>
<gene>
    <name evidence="1" type="ORF">AB664_07130</name>
</gene>
<dbReference type="EMBL" id="LUAY01004387">
    <property type="protein sequence ID" value="KYB45515.1"/>
    <property type="molecule type" value="Genomic_DNA"/>
</dbReference>
<name>A0A656Z7G9_BRUAN</name>
<accession>A0A656Z7G9</accession>
<protein>
    <submittedName>
        <fullName evidence="1">Uncharacterized protein</fullName>
    </submittedName>
</protein>
<proteinExistence type="predicted"/>
<sequence>MVRCPCRAALLKSHGPTIKRCSSDFIWNEKGGPRVSAPKGKGFGSKLIEHVLAGEISGRVKLTYLAQGLHCQLSTKIANLKQQG</sequence>
<reference evidence="1" key="1">
    <citation type="submission" date="2016-02" db="EMBL/GenBank/DDBJ databases">
        <title>Genomic sequences of Ochrobactrum anthropi.</title>
        <authorList>
            <person name="Chudasama K.S."/>
            <person name="Thaker V.S."/>
        </authorList>
    </citation>
    <scope>NUCLEOTIDE SEQUENCE [LARGE SCALE GENOMIC DNA]</scope>
    <source>
        <strain evidence="1">SUBG007</strain>
    </source>
</reference>
<evidence type="ECO:0000313" key="1">
    <source>
        <dbReference type="EMBL" id="KYB45515.1"/>
    </source>
</evidence>
<dbReference type="AlphaFoldDB" id="A0A656Z7G9"/>
<organism evidence="1">
    <name type="scientific">Brucella anthropi</name>
    <name type="common">Ochrobactrum anthropi</name>
    <dbReference type="NCBI Taxonomy" id="529"/>
    <lineage>
        <taxon>Bacteria</taxon>
        <taxon>Pseudomonadati</taxon>
        <taxon>Pseudomonadota</taxon>
        <taxon>Alphaproteobacteria</taxon>
        <taxon>Hyphomicrobiales</taxon>
        <taxon>Brucellaceae</taxon>
        <taxon>Brucella/Ochrobactrum group</taxon>
        <taxon>Brucella</taxon>
    </lineage>
</organism>